<comment type="caution">
    <text evidence="5">The sequence shown here is derived from an EMBL/GenBank/DDBJ whole genome shotgun (WGS) entry which is preliminary data.</text>
</comment>
<keyword evidence="1" id="KW-0596">Phosphopantetheine</keyword>
<dbReference type="PROSITE" id="PS00455">
    <property type="entry name" value="AMP_BINDING"/>
    <property type="match status" value="1"/>
</dbReference>
<protein>
    <recommendedName>
        <fullName evidence="7">Ebony</fullName>
    </recommendedName>
</protein>
<gene>
    <name evidence="5" type="ORF">Zmor_024975</name>
</gene>
<dbReference type="Gene3D" id="1.10.1200.10">
    <property type="entry name" value="ACP-like"/>
    <property type="match status" value="1"/>
</dbReference>
<dbReference type="FunFam" id="3.40.630.30:FF:000088">
    <property type="entry name" value="Ebony protein"/>
    <property type="match status" value="1"/>
</dbReference>
<reference evidence="5" key="1">
    <citation type="journal article" date="2023" name="G3 (Bethesda)">
        <title>Whole genome assemblies of Zophobas morio and Tenebrio molitor.</title>
        <authorList>
            <person name="Kaur S."/>
            <person name="Stinson S.A."/>
            <person name="diCenzo G.C."/>
        </authorList>
    </citation>
    <scope>NUCLEOTIDE SEQUENCE</scope>
    <source>
        <strain evidence="5">QUZm001</strain>
    </source>
</reference>
<dbReference type="FunFam" id="3.40.50.12780:FF:000038">
    <property type="entry name" value="Ebony protein"/>
    <property type="match status" value="1"/>
</dbReference>
<evidence type="ECO:0000313" key="5">
    <source>
        <dbReference type="EMBL" id="KAJ3642166.1"/>
    </source>
</evidence>
<organism evidence="5 6">
    <name type="scientific">Zophobas morio</name>
    <dbReference type="NCBI Taxonomy" id="2755281"/>
    <lineage>
        <taxon>Eukaryota</taxon>
        <taxon>Metazoa</taxon>
        <taxon>Ecdysozoa</taxon>
        <taxon>Arthropoda</taxon>
        <taxon>Hexapoda</taxon>
        <taxon>Insecta</taxon>
        <taxon>Pterygota</taxon>
        <taxon>Neoptera</taxon>
        <taxon>Endopterygota</taxon>
        <taxon>Coleoptera</taxon>
        <taxon>Polyphaga</taxon>
        <taxon>Cucujiformia</taxon>
        <taxon>Tenebrionidae</taxon>
        <taxon>Zophobas</taxon>
    </lineage>
</organism>
<dbReference type="InterPro" id="IPR036736">
    <property type="entry name" value="ACP-like_sf"/>
</dbReference>
<evidence type="ECO:0000256" key="2">
    <source>
        <dbReference type="ARBA" id="ARBA00022553"/>
    </source>
</evidence>
<dbReference type="InterPro" id="IPR045851">
    <property type="entry name" value="AMP-bd_C_sf"/>
</dbReference>
<dbReference type="Pfam" id="PF00550">
    <property type="entry name" value="PP-binding"/>
    <property type="match status" value="1"/>
</dbReference>
<dbReference type="Gene3D" id="3.30.300.30">
    <property type="match status" value="1"/>
</dbReference>
<evidence type="ECO:0008006" key="7">
    <source>
        <dbReference type="Google" id="ProtNLM"/>
    </source>
</evidence>
<name>A0AA38HRE8_9CUCU</name>
<dbReference type="InterPro" id="IPR000873">
    <property type="entry name" value="AMP-dep_synth/lig_dom"/>
</dbReference>
<keyword evidence="2" id="KW-0597">Phosphoprotein</keyword>
<dbReference type="InterPro" id="IPR042099">
    <property type="entry name" value="ANL_N_sf"/>
</dbReference>
<sequence>MGSLPQLSVLKGPPRSLSHTQIDTLFEKVATGPSSDNTALIFEENGEVRKLSYLQVDRITTRFARTIIDLVKTQSLSPNSDGDYIVAVNMHPSDHLVLVLLSIWKAGCAYLPLDHSFPASRIEHILQEAQPVVVIYDEDTKDFAQTPKLSHQELVAASAGQSEKGLEERLRHHKDDLAIVLYTSGSTGIPKGVRIPHKVILNRLQWQFKAFPYGDSEKVCVFKTALTFVDSVSEIWGPLVNGLSVLVVPKRVTLDPEKLIQTLDGYGIQRLVLVPSLLRSILMCLELKKNTSLLKCLRLWVCSGETLTTSLAADFFKYFPQEDYRLCNFYGSTEIMGDVTFYVISNTQQLNNRLTAPIGIPVDNTIVYLLDSELRPVKDGEIGELFVSGSNLAAGYVNGRDKDKFVDNQLAIDPIFSKLYRTGDFARLETGILLYEGRTDSQVKIRGHRVDLSEVEKAVSGVNGVEKAVVLCYQPGEMNQALLAFVKSAALMNENQIENMLRQKLTEYMVPQVVLVESIPLLVNGKIDRQALLKSYESTNNNDDACVEIDIDYSGVESEKMEAAKVLFDTVASVLNRTARAAISLKANFYEIGGNSLNSIYTITRLNEEGYHISIGDFLSAADLGEVLQRMTSSANPERSSPIFTAELLKNEHKSAVIDIITTSFYQKADLEQWLMPDIFESDYTELIDALWEPLLDKALSFVTKSDSGKIVGVGLNFDARDEPDVEITSKLTVIFEFLECVEGPVRDEQLPTGKGKILHSFMMGTHSTLSPKENVAVMQFMEDEVLRLATRRHFEGIFTTNTSPLTQQLGTDVYHYQTLLDYQVNRYVASDGTRPFGKAPDSQRAIAQWKPI</sequence>
<dbReference type="PANTHER" id="PTHR44845:SF6">
    <property type="entry name" value="BETA-ALANINE-ACTIVATING ENZYME"/>
    <property type="match status" value="1"/>
</dbReference>
<dbReference type="SUPFAM" id="SSF56801">
    <property type="entry name" value="Acetyl-CoA synthetase-like"/>
    <property type="match status" value="1"/>
</dbReference>
<dbReference type="SUPFAM" id="SSF47336">
    <property type="entry name" value="ACP-like"/>
    <property type="match status" value="1"/>
</dbReference>
<accession>A0AA38HRE8</accession>
<evidence type="ECO:0000259" key="3">
    <source>
        <dbReference type="Pfam" id="PF00501"/>
    </source>
</evidence>
<dbReference type="Gene3D" id="3.40.630.30">
    <property type="match status" value="1"/>
</dbReference>
<dbReference type="FunFam" id="3.30.300.30:FF:000030">
    <property type="entry name" value="Mutant e4 ebony"/>
    <property type="match status" value="1"/>
</dbReference>
<dbReference type="Gene3D" id="3.40.50.12780">
    <property type="entry name" value="N-terminal domain of ligase-like"/>
    <property type="match status" value="1"/>
</dbReference>
<dbReference type="PANTHER" id="PTHR44845">
    <property type="entry name" value="CARRIER DOMAIN-CONTAINING PROTEIN"/>
    <property type="match status" value="1"/>
</dbReference>
<evidence type="ECO:0000256" key="1">
    <source>
        <dbReference type="ARBA" id="ARBA00022450"/>
    </source>
</evidence>
<feature type="domain" description="Carrier" evidence="4">
    <location>
        <begin position="567"/>
        <end position="629"/>
    </location>
</feature>
<keyword evidence="6" id="KW-1185">Reference proteome</keyword>
<dbReference type="InterPro" id="IPR020845">
    <property type="entry name" value="AMP-binding_CS"/>
</dbReference>
<dbReference type="EMBL" id="JALNTZ010000008">
    <property type="protein sequence ID" value="KAJ3642166.1"/>
    <property type="molecule type" value="Genomic_DNA"/>
</dbReference>
<proteinExistence type="predicted"/>
<dbReference type="CDD" id="cd05930">
    <property type="entry name" value="A_NRPS"/>
    <property type="match status" value="1"/>
</dbReference>
<dbReference type="AlphaFoldDB" id="A0AA38HRE8"/>
<evidence type="ECO:0000313" key="6">
    <source>
        <dbReference type="Proteomes" id="UP001168821"/>
    </source>
</evidence>
<dbReference type="Pfam" id="PF00501">
    <property type="entry name" value="AMP-binding"/>
    <property type="match status" value="1"/>
</dbReference>
<dbReference type="InterPro" id="IPR009081">
    <property type="entry name" value="PP-bd_ACP"/>
</dbReference>
<feature type="domain" description="AMP-dependent synthetase/ligase" evidence="3">
    <location>
        <begin position="27"/>
        <end position="396"/>
    </location>
</feature>
<evidence type="ECO:0000259" key="4">
    <source>
        <dbReference type="Pfam" id="PF00550"/>
    </source>
</evidence>
<dbReference type="Proteomes" id="UP001168821">
    <property type="component" value="Unassembled WGS sequence"/>
</dbReference>